<dbReference type="GO" id="GO:0005737">
    <property type="term" value="C:cytoplasm"/>
    <property type="evidence" value="ECO:0007669"/>
    <property type="project" value="UniProtKB-SubCell"/>
</dbReference>
<dbReference type="PROSITE" id="PS00374">
    <property type="entry name" value="MGMT"/>
    <property type="match status" value="1"/>
</dbReference>
<dbReference type="RefSeq" id="WP_106514648.1">
    <property type="nucleotide sequence ID" value="NZ_PXYI01000006.1"/>
</dbReference>
<reference evidence="13 14" key="1">
    <citation type="submission" date="2018-03" db="EMBL/GenBank/DDBJ databases">
        <title>The draft genome of Sphingosinicella sp. GL-C-18.</title>
        <authorList>
            <person name="Liu L."/>
            <person name="Li L."/>
            <person name="Liang L."/>
            <person name="Zhang X."/>
            <person name="Wang T."/>
        </authorList>
    </citation>
    <scope>NUCLEOTIDE SEQUENCE [LARGE SCALE GENOMIC DNA]</scope>
    <source>
        <strain evidence="13 14">GL-C-18</strain>
    </source>
</reference>
<dbReference type="EC" id="2.1.1.63" evidence="9"/>
<dbReference type="InterPro" id="IPR036217">
    <property type="entry name" value="MethylDNA_cys_MeTrfase_DNAb"/>
</dbReference>
<evidence type="ECO:0000256" key="10">
    <source>
        <dbReference type="SAM" id="MobiDB-lite"/>
    </source>
</evidence>
<dbReference type="AlphaFoldDB" id="A0A2P7QKY6"/>
<dbReference type="InterPro" id="IPR014048">
    <property type="entry name" value="MethylDNA_cys_MeTrfase_DNA-bd"/>
</dbReference>
<dbReference type="SUPFAM" id="SSF46767">
    <property type="entry name" value="Methylated DNA-protein cysteine methyltransferase, C-terminal domain"/>
    <property type="match status" value="1"/>
</dbReference>
<comment type="catalytic activity">
    <reaction evidence="1 9">
        <text>a 4-O-methyl-thymidine in DNA + L-cysteinyl-[protein] = a thymidine in DNA + S-methyl-L-cysteinyl-[protein]</text>
        <dbReference type="Rhea" id="RHEA:53428"/>
        <dbReference type="Rhea" id="RHEA-COMP:10131"/>
        <dbReference type="Rhea" id="RHEA-COMP:10132"/>
        <dbReference type="Rhea" id="RHEA-COMP:13555"/>
        <dbReference type="Rhea" id="RHEA-COMP:13556"/>
        <dbReference type="ChEBI" id="CHEBI:29950"/>
        <dbReference type="ChEBI" id="CHEBI:82612"/>
        <dbReference type="ChEBI" id="CHEBI:137386"/>
        <dbReference type="ChEBI" id="CHEBI:137387"/>
        <dbReference type="EC" id="2.1.1.63"/>
    </reaction>
</comment>
<dbReference type="GO" id="GO:0003908">
    <property type="term" value="F:methylated-DNA-[protein]-cysteine S-methyltransferase activity"/>
    <property type="evidence" value="ECO:0007669"/>
    <property type="project" value="UniProtKB-UniRule"/>
</dbReference>
<evidence type="ECO:0000313" key="13">
    <source>
        <dbReference type="EMBL" id="PSJ38621.1"/>
    </source>
</evidence>
<evidence type="ECO:0000256" key="1">
    <source>
        <dbReference type="ARBA" id="ARBA00001286"/>
    </source>
</evidence>
<feature type="active site" description="Nucleophile; methyl group acceptor" evidence="9">
    <location>
        <position position="158"/>
    </location>
</feature>
<feature type="compositionally biased region" description="Polar residues" evidence="10">
    <location>
        <begin position="1"/>
        <end position="11"/>
    </location>
</feature>
<dbReference type="EMBL" id="PXYI01000006">
    <property type="protein sequence ID" value="PSJ38621.1"/>
    <property type="molecule type" value="Genomic_DNA"/>
</dbReference>
<name>A0A2P7QKY6_9SPHN</name>
<evidence type="ECO:0000259" key="11">
    <source>
        <dbReference type="Pfam" id="PF01035"/>
    </source>
</evidence>
<dbReference type="InterPro" id="IPR001497">
    <property type="entry name" value="MethylDNA_cys_MeTrfase_AS"/>
</dbReference>
<gene>
    <name evidence="13" type="ORF">C7I55_19370</name>
</gene>
<evidence type="ECO:0000256" key="6">
    <source>
        <dbReference type="ARBA" id="ARBA00022763"/>
    </source>
</evidence>
<evidence type="ECO:0000259" key="12">
    <source>
        <dbReference type="Pfam" id="PF02870"/>
    </source>
</evidence>
<dbReference type="CDD" id="cd06445">
    <property type="entry name" value="ATase"/>
    <property type="match status" value="1"/>
</dbReference>
<dbReference type="InterPro" id="IPR023546">
    <property type="entry name" value="MGMT"/>
</dbReference>
<evidence type="ECO:0000313" key="14">
    <source>
        <dbReference type="Proteomes" id="UP000241167"/>
    </source>
</evidence>
<dbReference type="InterPro" id="IPR008332">
    <property type="entry name" value="MethylG_MeTrfase_N"/>
</dbReference>
<feature type="domain" description="Methylguanine DNA methyltransferase ribonuclease-like" evidence="12">
    <location>
        <begin position="30"/>
        <end position="96"/>
    </location>
</feature>
<evidence type="ECO:0000256" key="3">
    <source>
        <dbReference type="ARBA" id="ARBA00022490"/>
    </source>
</evidence>
<dbReference type="OrthoDB" id="9802228at2"/>
<dbReference type="GO" id="GO:0006307">
    <property type="term" value="P:DNA alkylation repair"/>
    <property type="evidence" value="ECO:0007669"/>
    <property type="project" value="UniProtKB-UniRule"/>
</dbReference>
<keyword evidence="14" id="KW-1185">Reference proteome</keyword>
<evidence type="ECO:0000256" key="7">
    <source>
        <dbReference type="ARBA" id="ARBA00023204"/>
    </source>
</evidence>
<comment type="caution">
    <text evidence="13">The sequence shown here is derived from an EMBL/GenBank/DDBJ whole genome shotgun (WGS) entry which is preliminary data.</text>
</comment>
<comment type="subcellular location">
    <subcellularLocation>
        <location evidence="9">Cytoplasm</location>
    </subcellularLocation>
</comment>
<dbReference type="PANTHER" id="PTHR10815">
    <property type="entry name" value="METHYLATED-DNA--PROTEIN-CYSTEINE METHYLTRANSFERASE"/>
    <property type="match status" value="1"/>
</dbReference>
<dbReference type="Gene3D" id="1.10.10.10">
    <property type="entry name" value="Winged helix-like DNA-binding domain superfamily/Winged helix DNA-binding domain"/>
    <property type="match status" value="1"/>
</dbReference>
<dbReference type="InterPro" id="IPR036631">
    <property type="entry name" value="MGMT_N_sf"/>
</dbReference>
<dbReference type="Proteomes" id="UP000241167">
    <property type="component" value="Unassembled WGS sequence"/>
</dbReference>
<organism evidence="13 14">
    <name type="scientific">Allosphingosinicella deserti</name>
    <dbReference type="NCBI Taxonomy" id="2116704"/>
    <lineage>
        <taxon>Bacteria</taxon>
        <taxon>Pseudomonadati</taxon>
        <taxon>Pseudomonadota</taxon>
        <taxon>Alphaproteobacteria</taxon>
        <taxon>Sphingomonadales</taxon>
        <taxon>Sphingomonadaceae</taxon>
        <taxon>Allosphingosinicella</taxon>
    </lineage>
</organism>
<sequence length="191" mass="20646">MTLADQITQDAGRTVRRSPPPGGRLHLDRIPSPMGTLLLVHDGDGCVRALDFDDYGPRMRRLLERHYGPIETCDAPVPAPVRAALDAYFLRDFSLLDTIPVAASGSEFQHRVWTALLRIGPGETWSYGRLAATIGAPAASRAVGLANGANPIAVIVPCHRVIGANGTLTGYGGGLDRKRWLLQHEETNLFS</sequence>
<dbReference type="InterPro" id="IPR036388">
    <property type="entry name" value="WH-like_DNA-bd_sf"/>
</dbReference>
<feature type="domain" description="Methylated-DNA-[protein]-cysteine S-methyltransferase DNA binding" evidence="11">
    <location>
        <begin position="107"/>
        <end position="186"/>
    </location>
</feature>
<keyword evidence="6 9" id="KW-0227">DNA damage</keyword>
<dbReference type="Pfam" id="PF02870">
    <property type="entry name" value="Methyltransf_1N"/>
    <property type="match status" value="1"/>
</dbReference>
<dbReference type="PANTHER" id="PTHR10815:SF5">
    <property type="entry name" value="METHYLATED-DNA--PROTEIN-CYSTEINE METHYLTRANSFERASE"/>
    <property type="match status" value="1"/>
</dbReference>
<feature type="region of interest" description="Disordered" evidence="10">
    <location>
        <begin position="1"/>
        <end position="23"/>
    </location>
</feature>
<dbReference type="HAMAP" id="MF_00772">
    <property type="entry name" value="OGT"/>
    <property type="match status" value="1"/>
</dbReference>
<keyword evidence="5 9" id="KW-0808">Transferase</keyword>
<comment type="function">
    <text evidence="9">Involved in the cellular defense against the biological effects of O6-methylguanine (O6-MeG) and O4-methylthymine (O4-MeT) in DNA. Repairs the methylated nucleobase in DNA by stoichiometrically transferring the methyl group to a cysteine residue in the enzyme. This is a suicide reaction: the enzyme is irreversibly inactivated.</text>
</comment>
<dbReference type="GO" id="GO:0032259">
    <property type="term" value="P:methylation"/>
    <property type="evidence" value="ECO:0007669"/>
    <property type="project" value="UniProtKB-KW"/>
</dbReference>
<evidence type="ECO:0000256" key="8">
    <source>
        <dbReference type="ARBA" id="ARBA00049348"/>
    </source>
</evidence>
<dbReference type="Pfam" id="PF01035">
    <property type="entry name" value="DNA_binding_1"/>
    <property type="match status" value="1"/>
</dbReference>
<comment type="miscellaneous">
    <text evidence="9">This enzyme catalyzes only one turnover and therefore is not strictly catalytic. According to one definition, an enzyme is a biocatalyst that acts repeatedly and over many reaction cycles.</text>
</comment>
<evidence type="ECO:0000256" key="2">
    <source>
        <dbReference type="ARBA" id="ARBA00008711"/>
    </source>
</evidence>
<dbReference type="FunFam" id="1.10.10.10:FF:000214">
    <property type="entry name" value="Methylated-DNA--protein-cysteine methyltransferase"/>
    <property type="match status" value="1"/>
</dbReference>
<evidence type="ECO:0000256" key="5">
    <source>
        <dbReference type="ARBA" id="ARBA00022679"/>
    </source>
</evidence>
<dbReference type="SUPFAM" id="SSF53155">
    <property type="entry name" value="Methylated DNA-protein cysteine methyltransferase domain"/>
    <property type="match status" value="1"/>
</dbReference>
<protein>
    <recommendedName>
        <fullName evidence="9">Methylated-DNA--protein-cysteine methyltransferase</fullName>
        <ecNumber evidence="9">2.1.1.63</ecNumber>
    </recommendedName>
    <alternativeName>
        <fullName evidence="9">6-O-methylguanine-DNA methyltransferase</fullName>
        <shortName evidence="9">MGMT</shortName>
    </alternativeName>
    <alternativeName>
        <fullName evidence="9">O-6-methylguanine-DNA-alkyltransferase</fullName>
    </alternativeName>
</protein>
<dbReference type="NCBIfam" id="TIGR00589">
    <property type="entry name" value="ogt"/>
    <property type="match status" value="1"/>
</dbReference>
<keyword evidence="3 9" id="KW-0963">Cytoplasm</keyword>
<accession>A0A2P7QKY6</accession>
<proteinExistence type="inferred from homology"/>
<comment type="similarity">
    <text evidence="2 9">Belongs to the MGMT family.</text>
</comment>
<keyword evidence="7 9" id="KW-0234">DNA repair</keyword>
<evidence type="ECO:0000256" key="4">
    <source>
        <dbReference type="ARBA" id="ARBA00022603"/>
    </source>
</evidence>
<evidence type="ECO:0000256" key="9">
    <source>
        <dbReference type="HAMAP-Rule" id="MF_00772"/>
    </source>
</evidence>
<keyword evidence="4 9" id="KW-0489">Methyltransferase</keyword>
<comment type="catalytic activity">
    <reaction evidence="8 9">
        <text>a 6-O-methyl-2'-deoxyguanosine in DNA + L-cysteinyl-[protein] = S-methyl-L-cysteinyl-[protein] + a 2'-deoxyguanosine in DNA</text>
        <dbReference type="Rhea" id="RHEA:24000"/>
        <dbReference type="Rhea" id="RHEA-COMP:10131"/>
        <dbReference type="Rhea" id="RHEA-COMP:10132"/>
        <dbReference type="Rhea" id="RHEA-COMP:11367"/>
        <dbReference type="Rhea" id="RHEA-COMP:11368"/>
        <dbReference type="ChEBI" id="CHEBI:29950"/>
        <dbReference type="ChEBI" id="CHEBI:82612"/>
        <dbReference type="ChEBI" id="CHEBI:85445"/>
        <dbReference type="ChEBI" id="CHEBI:85448"/>
        <dbReference type="EC" id="2.1.1.63"/>
    </reaction>
</comment>